<dbReference type="InterPro" id="IPR037208">
    <property type="entry name" value="Spo0E-like_sf"/>
</dbReference>
<proteinExistence type="predicted"/>
<dbReference type="RefSeq" id="WP_281810963.1">
    <property type="nucleotide sequence ID" value="NZ_BRLB01000001.1"/>
</dbReference>
<evidence type="ECO:0008006" key="3">
    <source>
        <dbReference type="Google" id="ProtNLM"/>
    </source>
</evidence>
<dbReference type="EMBL" id="BRLB01000001">
    <property type="protein sequence ID" value="GKX27555.1"/>
    <property type="molecule type" value="Genomic_DNA"/>
</dbReference>
<name>A0A9W6DD55_9FIRM</name>
<dbReference type="Proteomes" id="UP001144256">
    <property type="component" value="Unassembled WGS sequence"/>
</dbReference>
<reference evidence="1" key="1">
    <citation type="submission" date="2022-06" db="EMBL/GenBank/DDBJ databases">
        <title>Vallitalea longa sp. nov., an anaerobic bacterium isolated from marine sediment.</title>
        <authorList>
            <person name="Hirano S."/>
            <person name="Terahara T."/>
            <person name="Mori K."/>
            <person name="Hamada M."/>
            <person name="Matsumoto R."/>
            <person name="Kobayashi T."/>
        </authorList>
    </citation>
    <scope>NUCLEOTIDE SEQUENCE</scope>
    <source>
        <strain evidence="1">SH18-1</strain>
    </source>
</reference>
<sequence>MYKINGKTDLKVKVNRLCKIFDDNICENNLFKEKIVKISNELDEYILEVEKGVDKSKQVNIKKV</sequence>
<evidence type="ECO:0000313" key="1">
    <source>
        <dbReference type="EMBL" id="GKX27555.1"/>
    </source>
</evidence>
<accession>A0A9W6DD55</accession>
<keyword evidence="2" id="KW-1185">Reference proteome</keyword>
<evidence type="ECO:0000313" key="2">
    <source>
        <dbReference type="Proteomes" id="UP001144256"/>
    </source>
</evidence>
<dbReference type="AlphaFoldDB" id="A0A9W6DD55"/>
<organism evidence="1 2">
    <name type="scientific">Vallitalea longa</name>
    <dbReference type="NCBI Taxonomy" id="2936439"/>
    <lineage>
        <taxon>Bacteria</taxon>
        <taxon>Bacillati</taxon>
        <taxon>Bacillota</taxon>
        <taxon>Clostridia</taxon>
        <taxon>Lachnospirales</taxon>
        <taxon>Vallitaleaceae</taxon>
        <taxon>Vallitalea</taxon>
    </lineage>
</organism>
<dbReference type="SUPFAM" id="SSF140500">
    <property type="entry name" value="BAS1536-like"/>
    <property type="match status" value="1"/>
</dbReference>
<gene>
    <name evidence="1" type="ORF">SH1V18_00350</name>
</gene>
<protein>
    <recommendedName>
        <fullName evidence="3">Spo0E like sporulation regulatory protein</fullName>
    </recommendedName>
</protein>
<dbReference type="GO" id="GO:0043937">
    <property type="term" value="P:regulation of sporulation"/>
    <property type="evidence" value="ECO:0007669"/>
    <property type="project" value="InterPro"/>
</dbReference>
<comment type="caution">
    <text evidence="1">The sequence shown here is derived from an EMBL/GenBank/DDBJ whole genome shotgun (WGS) entry which is preliminary data.</text>
</comment>